<dbReference type="EMBL" id="OV170224">
    <property type="protein sequence ID" value="CAH0723921.1"/>
    <property type="molecule type" value="Genomic_DNA"/>
</dbReference>
<gene>
    <name evidence="6" type="ORF">BINO364_LOCUS9689</name>
</gene>
<proteinExistence type="predicted"/>
<dbReference type="PANTHER" id="PTHR47272">
    <property type="entry name" value="DDE_TNP_1_7 DOMAIN-CONTAINING PROTEIN"/>
    <property type="match status" value="1"/>
</dbReference>
<keyword evidence="3" id="KW-0862">Zinc</keyword>
<evidence type="ECO:0008006" key="8">
    <source>
        <dbReference type="Google" id="ProtNLM"/>
    </source>
</evidence>
<evidence type="ECO:0000256" key="2">
    <source>
        <dbReference type="ARBA" id="ARBA00022771"/>
    </source>
</evidence>
<name>A0A8J9UP79_9NEOP</name>
<feature type="domain" description="FLYWCH-type" evidence="4">
    <location>
        <begin position="572"/>
        <end position="627"/>
    </location>
</feature>
<evidence type="ECO:0000313" key="7">
    <source>
        <dbReference type="Proteomes" id="UP000838878"/>
    </source>
</evidence>
<feature type="non-terminal residue" evidence="6">
    <location>
        <position position="782"/>
    </location>
</feature>
<dbReference type="Pfam" id="PF13843">
    <property type="entry name" value="DDE_Tnp_1_7"/>
    <property type="match status" value="1"/>
</dbReference>
<dbReference type="GO" id="GO:0008270">
    <property type="term" value="F:zinc ion binding"/>
    <property type="evidence" value="ECO:0007669"/>
    <property type="project" value="UniProtKB-KW"/>
</dbReference>
<dbReference type="Proteomes" id="UP000838878">
    <property type="component" value="Chromosome 4"/>
</dbReference>
<organism evidence="6 7">
    <name type="scientific">Brenthis ino</name>
    <name type="common">lesser marbled fritillary</name>
    <dbReference type="NCBI Taxonomy" id="405034"/>
    <lineage>
        <taxon>Eukaryota</taxon>
        <taxon>Metazoa</taxon>
        <taxon>Ecdysozoa</taxon>
        <taxon>Arthropoda</taxon>
        <taxon>Hexapoda</taxon>
        <taxon>Insecta</taxon>
        <taxon>Pterygota</taxon>
        <taxon>Neoptera</taxon>
        <taxon>Endopterygota</taxon>
        <taxon>Lepidoptera</taxon>
        <taxon>Glossata</taxon>
        <taxon>Ditrysia</taxon>
        <taxon>Papilionoidea</taxon>
        <taxon>Nymphalidae</taxon>
        <taxon>Heliconiinae</taxon>
        <taxon>Argynnini</taxon>
        <taxon>Brenthis</taxon>
    </lineage>
</organism>
<evidence type="ECO:0000313" key="6">
    <source>
        <dbReference type="EMBL" id="CAH0723921.1"/>
    </source>
</evidence>
<dbReference type="PANTHER" id="PTHR47272:SF2">
    <property type="entry name" value="PIGGYBAC TRANSPOSABLE ELEMENT-DERIVED PROTEIN 3-LIKE"/>
    <property type="match status" value="1"/>
</dbReference>
<keyword evidence="7" id="KW-1185">Reference proteome</keyword>
<dbReference type="InterPro" id="IPR029526">
    <property type="entry name" value="PGBD"/>
</dbReference>
<accession>A0A8J9UP79</accession>
<evidence type="ECO:0000256" key="1">
    <source>
        <dbReference type="ARBA" id="ARBA00022723"/>
    </source>
</evidence>
<reference evidence="6" key="1">
    <citation type="submission" date="2021-12" db="EMBL/GenBank/DDBJ databases">
        <authorList>
            <person name="Martin H S."/>
        </authorList>
    </citation>
    <scope>NUCLEOTIDE SEQUENCE</scope>
</reference>
<dbReference type="Gene3D" id="2.20.25.240">
    <property type="match status" value="2"/>
</dbReference>
<evidence type="ECO:0000256" key="3">
    <source>
        <dbReference type="ARBA" id="ARBA00022833"/>
    </source>
</evidence>
<evidence type="ECO:0000259" key="4">
    <source>
        <dbReference type="Pfam" id="PF04500"/>
    </source>
</evidence>
<protein>
    <recommendedName>
        <fullName evidence="8">Transposase</fullName>
    </recommendedName>
</protein>
<dbReference type="Pfam" id="PF04500">
    <property type="entry name" value="FLYWCH"/>
    <property type="match status" value="2"/>
</dbReference>
<feature type="domain" description="PiggyBac transposable element-derived protein" evidence="5">
    <location>
        <begin position="152"/>
        <end position="507"/>
    </location>
</feature>
<dbReference type="AlphaFoldDB" id="A0A8J9UP79"/>
<feature type="domain" description="FLYWCH-type" evidence="4">
    <location>
        <begin position="711"/>
        <end position="764"/>
    </location>
</feature>
<keyword evidence="2" id="KW-0863">Zinc-finger</keyword>
<sequence length="782" mass="90020">MLTRVSKIRVGTSIGWIIRRTHGHTPKSREIVIPDDKVVQYLAESEGEDFIHSDSDMENPAFTMKCDDHDESDSSDTIETIQVTRGRARNRSSKARGRRRQLSLQNVSPIYNITPAEWIDKNFVVTENAMSEPPYIQNFDDNFDKFLFLGQYLDDSFLEQIIKYSNQTSVTLHGQSLNLDLNELYVYIGITFVMAALNYPWLRMYWETKWRVPIIADNMSRNRFTALRRSIKVVFDEDITEETRKKDKLWKVRPLIERIQQGCRLQGKEKRLSIGEMIIPFRGSCGIKQYCPGKLNPVGLKAFVLTNPNGLILDFQIYQGNITFPKLLEASEFSLSEKAVLFLSNSLVPGHVLYFNQYFTTVNLAKELLVRGIMCTGTIVKNRIPASARAILIKDEELIRRGSGSVHTVVCEDGTTAITKWNDNKPITLLSNIEAKEPMDVCQLWCQRTKRYISVNRPAVVRNYTTTMRGINLAERMLSVCPNRYRTKKWTQRLFSHMLDLAVSNSWLQYKRREIKKGVALSKIQQLRSFKMELGEGLIEMHTTVGEVASDSADLEPEIPLKRKKDLKYELIPSQRGNQLLVSEGFAYTQVRPDYWRCSSKSKNVKCNAMIRFKNGRIVRSNTNHCHPPRKRKENSEALEIKYEIGISQRGRRLLLIDGYAFSQIRKCYWICSNFINFEFVKSEKGGDLLISNGFTFSRCNPSYHPQFINIQGSKQLLMVQGFTFAKITARHWYCSKKAKGCKARVFLNSDGTVVDFCDNTHNHDPPVYKKCSTGQYVKLSG</sequence>
<evidence type="ECO:0000259" key="5">
    <source>
        <dbReference type="Pfam" id="PF13843"/>
    </source>
</evidence>
<dbReference type="InterPro" id="IPR007588">
    <property type="entry name" value="Znf_FLYWCH"/>
</dbReference>
<dbReference type="OrthoDB" id="118105at2759"/>
<keyword evidence="1" id="KW-0479">Metal-binding</keyword>